<protein>
    <recommendedName>
        <fullName evidence="3">Secretion system C-terminal sorting domain-containing protein</fullName>
    </recommendedName>
</protein>
<evidence type="ECO:0000256" key="1">
    <source>
        <dbReference type="ARBA" id="ARBA00022729"/>
    </source>
</evidence>
<dbReference type="PANTHER" id="PTHR35580">
    <property type="entry name" value="CELL SURFACE GLYCOPROTEIN (S-LAYER PROTEIN)-LIKE PROTEIN"/>
    <property type="match status" value="1"/>
</dbReference>
<dbReference type="InterPro" id="IPR011047">
    <property type="entry name" value="Quinoprotein_ADH-like_sf"/>
</dbReference>
<keyword evidence="5" id="KW-1185">Reference proteome</keyword>
<feature type="chain" id="PRO_5017706520" description="Secretion system C-terminal sorting domain-containing protein" evidence="2">
    <location>
        <begin position="22"/>
        <end position="616"/>
    </location>
</feature>
<accession>A0A3D9BVF6</accession>
<dbReference type="InterPro" id="IPR026444">
    <property type="entry name" value="Secre_tail"/>
</dbReference>
<dbReference type="Proteomes" id="UP000256512">
    <property type="component" value="Unassembled WGS sequence"/>
</dbReference>
<dbReference type="InterPro" id="IPR052918">
    <property type="entry name" value="Motility_Chemotaxis_Reg"/>
</dbReference>
<dbReference type="AlphaFoldDB" id="A0A3D9BVF6"/>
<dbReference type="Pfam" id="PF18962">
    <property type="entry name" value="Por_Secre_tail"/>
    <property type="match status" value="1"/>
</dbReference>
<dbReference type="PANTHER" id="PTHR35580:SF1">
    <property type="entry name" value="PHYTASE-LIKE DOMAIN-CONTAINING PROTEIN"/>
    <property type="match status" value="1"/>
</dbReference>
<evidence type="ECO:0000313" key="4">
    <source>
        <dbReference type="EMBL" id="REC57514.1"/>
    </source>
</evidence>
<dbReference type="SUPFAM" id="SSF50998">
    <property type="entry name" value="Quinoprotein alcohol dehydrogenase-like"/>
    <property type="match status" value="1"/>
</dbReference>
<organism evidence="4 5">
    <name type="scientific">Chryseobacterium piscium</name>
    <dbReference type="NCBI Taxonomy" id="333702"/>
    <lineage>
        <taxon>Bacteria</taxon>
        <taxon>Pseudomonadati</taxon>
        <taxon>Bacteroidota</taxon>
        <taxon>Flavobacteriia</taxon>
        <taxon>Flavobacteriales</taxon>
        <taxon>Weeksellaceae</taxon>
        <taxon>Chryseobacterium group</taxon>
        <taxon>Chryseobacterium</taxon>
    </lineage>
</organism>
<feature type="signal peptide" evidence="2">
    <location>
        <begin position="1"/>
        <end position="21"/>
    </location>
</feature>
<proteinExistence type="predicted"/>
<keyword evidence="1 2" id="KW-0732">Signal</keyword>
<evidence type="ECO:0000259" key="3">
    <source>
        <dbReference type="Pfam" id="PF18962"/>
    </source>
</evidence>
<sequence length="616" mass="69250">MSKILFSFLNLIAFISFNAQSFEYSRSWGTYIGPVDVTSWTESATKTMLFDNQNNIHLTGTARGYPNNYPTSYYDQFRVGNGGQGFKINPSLMNTTNTVAAKLNPYGNVEAYEYYNYLLDNDGYRKKLKYIDHNNNYYYEYAAFINNLPIAPTQNAWLQNSNHPQLGTVLAKHSPNGTLLWATYLPVGNQTYIYGLLANISIAEDESGNIYLAGSSDIKQNIATPGTFQDTYQLLYNQTTEILNGYIVKLNSNGEKIWGTYFPSQIYNLKYYNNSLYIVGGQEPTGNQYNIASTNAFQSVPDNFNLQKFNAENGTRLWGTYYGHSDGSSRINSIDVNETGVYVMGDAQSNTTTQGYFGTSGTHQATNAGSYDLFLSKFNYSGERIWSTYFGGTGLDQAYSCMQPLALNGNDIYITGWTYGLGNNLATPETYKSSPTLNTNLATNQFFVKFNSNGQRIWASYYGDSSLGYNLPINIAVNNSSLYLYGETLATTGYSTPNSWQPQIIDPNNQKKNVAFVAKFDLTNLSTSENNKSEKLILYNNPNNGNFSLEGNILEKETCTIKLYDMTGKFIHSQTLEKNKYQNIYLKEKLLRGTYMVQVNDSKNNNLANIKMIVKN</sequence>
<gene>
    <name evidence="4" type="ORF">DRF62_00710</name>
</gene>
<evidence type="ECO:0000256" key="2">
    <source>
        <dbReference type="SAM" id="SignalP"/>
    </source>
</evidence>
<dbReference type="EMBL" id="QNVS01000001">
    <property type="protein sequence ID" value="REC57514.1"/>
    <property type="molecule type" value="Genomic_DNA"/>
</dbReference>
<reference evidence="4 5" key="1">
    <citation type="journal article" date="2006" name="Int. J. Syst. Evol. Microbiol.">
        <title>Chryseobacterium piscium sp. nov., isolated from fish of the South Atlantic Ocean off South Africa.</title>
        <authorList>
            <person name="de Beer H."/>
            <person name="Hugo C.J."/>
            <person name="Jooste P.J."/>
            <person name="Vancanneyt M."/>
            <person name="Coenye T."/>
            <person name="Vandamme P."/>
        </authorList>
    </citation>
    <scope>NUCLEOTIDE SEQUENCE [LARGE SCALE GENOMIC DNA]</scope>
    <source>
        <strain evidence="4 5">CCUG 51923</strain>
    </source>
</reference>
<feature type="domain" description="Secretion system C-terminal sorting" evidence="3">
    <location>
        <begin position="539"/>
        <end position="607"/>
    </location>
</feature>
<comment type="caution">
    <text evidence="4">The sequence shown here is derived from an EMBL/GenBank/DDBJ whole genome shotgun (WGS) entry which is preliminary data.</text>
</comment>
<dbReference type="RefSeq" id="WP_115948638.1">
    <property type="nucleotide sequence ID" value="NZ_QNVS01000001.1"/>
</dbReference>
<name>A0A3D9BVF6_9FLAO</name>
<evidence type="ECO:0000313" key="5">
    <source>
        <dbReference type="Proteomes" id="UP000256512"/>
    </source>
</evidence>
<dbReference type="NCBIfam" id="TIGR04183">
    <property type="entry name" value="Por_Secre_tail"/>
    <property type="match status" value="1"/>
</dbReference>